<dbReference type="RefSeq" id="WP_379910159.1">
    <property type="nucleotide sequence ID" value="NZ_JBHSWE010000001.1"/>
</dbReference>
<evidence type="ECO:0000256" key="5">
    <source>
        <dbReference type="HAMAP-Rule" id="MF_00679"/>
    </source>
</evidence>
<dbReference type="EMBL" id="JBHSWE010000001">
    <property type="protein sequence ID" value="MFC6671661.1"/>
    <property type="molecule type" value="Genomic_DNA"/>
</dbReference>
<keyword evidence="7" id="KW-0378">Hydrolase</keyword>
<accession>A0ABW2A2P5</accession>
<dbReference type="InterPro" id="IPR018181">
    <property type="entry name" value="Heat_shock_70_CS"/>
</dbReference>
<dbReference type="PROSITE" id="PS01036">
    <property type="entry name" value="HSP70_3"/>
    <property type="match status" value="1"/>
</dbReference>
<dbReference type="PROSITE" id="PS00297">
    <property type="entry name" value="HSP70_1"/>
    <property type="match status" value="1"/>
</dbReference>
<dbReference type="InterPro" id="IPR029048">
    <property type="entry name" value="HSP70_C_sf"/>
</dbReference>
<dbReference type="CDD" id="cd10236">
    <property type="entry name" value="ASKHA_NBD_HSP70_HscA"/>
    <property type="match status" value="1"/>
</dbReference>
<name>A0ABW2A2P5_9GAMM</name>
<dbReference type="GO" id="GO:0016787">
    <property type="term" value="F:hydrolase activity"/>
    <property type="evidence" value="ECO:0007669"/>
    <property type="project" value="UniProtKB-KW"/>
</dbReference>
<keyword evidence="4 5" id="KW-0143">Chaperone</keyword>
<evidence type="ECO:0000256" key="6">
    <source>
        <dbReference type="RuleBase" id="RU003322"/>
    </source>
</evidence>
<proteinExistence type="inferred from homology"/>
<dbReference type="Gene3D" id="2.60.34.10">
    <property type="entry name" value="Substrate Binding Domain Of DNAk, Chain A, domain 1"/>
    <property type="match status" value="1"/>
</dbReference>
<dbReference type="PRINTS" id="PR00301">
    <property type="entry name" value="HEATSHOCK70"/>
</dbReference>
<dbReference type="NCBIfam" id="TIGR01991">
    <property type="entry name" value="HscA"/>
    <property type="match status" value="1"/>
</dbReference>
<gene>
    <name evidence="5 7" type="primary">hscA</name>
    <name evidence="7" type="ORF">ACFQDL_17490</name>
</gene>
<organism evidence="7 8">
    <name type="scientific">Marinobacterium aestuariivivens</name>
    <dbReference type="NCBI Taxonomy" id="1698799"/>
    <lineage>
        <taxon>Bacteria</taxon>
        <taxon>Pseudomonadati</taxon>
        <taxon>Pseudomonadota</taxon>
        <taxon>Gammaproteobacteria</taxon>
        <taxon>Oceanospirillales</taxon>
        <taxon>Oceanospirillaceae</taxon>
        <taxon>Marinobacterium</taxon>
    </lineage>
</organism>
<dbReference type="Proteomes" id="UP001596422">
    <property type="component" value="Unassembled WGS sequence"/>
</dbReference>
<dbReference type="HAMAP" id="MF_00679">
    <property type="entry name" value="HscA"/>
    <property type="match status" value="1"/>
</dbReference>
<dbReference type="Gene3D" id="3.90.640.10">
    <property type="entry name" value="Actin, Chain A, domain 4"/>
    <property type="match status" value="1"/>
</dbReference>
<dbReference type="InterPro" id="IPR043129">
    <property type="entry name" value="ATPase_NBD"/>
</dbReference>
<evidence type="ECO:0000256" key="1">
    <source>
        <dbReference type="ARBA" id="ARBA00007381"/>
    </source>
</evidence>
<dbReference type="Pfam" id="PF00012">
    <property type="entry name" value="HSP70"/>
    <property type="match status" value="1"/>
</dbReference>
<dbReference type="InterPro" id="IPR013126">
    <property type="entry name" value="Hsp_70_fam"/>
</dbReference>
<evidence type="ECO:0000313" key="8">
    <source>
        <dbReference type="Proteomes" id="UP001596422"/>
    </source>
</evidence>
<evidence type="ECO:0000313" key="7">
    <source>
        <dbReference type="EMBL" id="MFC6671661.1"/>
    </source>
</evidence>
<keyword evidence="2 5" id="KW-0547">Nucleotide-binding</keyword>
<dbReference type="SUPFAM" id="SSF53067">
    <property type="entry name" value="Actin-like ATPase domain"/>
    <property type="match status" value="2"/>
</dbReference>
<dbReference type="Gene3D" id="3.30.420.40">
    <property type="match status" value="2"/>
</dbReference>
<dbReference type="SUPFAM" id="SSF100920">
    <property type="entry name" value="Heat shock protein 70kD (HSP70), peptide-binding domain"/>
    <property type="match status" value="1"/>
</dbReference>
<dbReference type="SUPFAM" id="SSF100934">
    <property type="entry name" value="Heat shock protein 70kD (HSP70), C-terminal subdomain"/>
    <property type="match status" value="1"/>
</dbReference>
<dbReference type="PANTHER" id="PTHR19375">
    <property type="entry name" value="HEAT SHOCK PROTEIN 70KDA"/>
    <property type="match status" value="1"/>
</dbReference>
<dbReference type="NCBIfam" id="NF003520">
    <property type="entry name" value="PRK05183.1"/>
    <property type="match status" value="1"/>
</dbReference>
<dbReference type="InterPro" id="IPR010236">
    <property type="entry name" value="ISC_FeS_clus_asmbl_HscA"/>
</dbReference>
<dbReference type="Gene3D" id="1.20.1270.10">
    <property type="match status" value="1"/>
</dbReference>
<keyword evidence="3 5" id="KW-0067">ATP-binding</keyword>
<evidence type="ECO:0000256" key="2">
    <source>
        <dbReference type="ARBA" id="ARBA00022741"/>
    </source>
</evidence>
<evidence type="ECO:0000256" key="4">
    <source>
        <dbReference type="ARBA" id="ARBA00023186"/>
    </source>
</evidence>
<protein>
    <recommendedName>
        <fullName evidence="5">Chaperone protein HscA homolog</fullName>
    </recommendedName>
</protein>
<keyword evidence="8" id="KW-1185">Reference proteome</keyword>
<comment type="caution">
    <text evidence="7">The sequence shown here is derived from an EMBL/GenBank/DDBJ whole genome shotgun (WGS) entry which is preliminary data.</text>
</comment>
<comment type="similarity">
    <text evidence="1 5 6">Belongs to the heat shock protein 70 family.</text>
</comment>
<sequence>MALLQIAEPGQSPDPHKRKLAVGIDLGTTNSLVATVRSGEAVTLADAQGRHTLPSVVRYLAEVAPEVGYEAHARAVQDPHNTIQSVKRLMGRGVADVKKLGDELPYRFERTDEGMPYLVTAAGAKSPVEVSADILRTLQHRAEQSLGGELSGAVITVPAYFDDAQRQATKDAATLAGLKVLRLLSEPTAAAVAYGLDQSAEGIIAVYDLGGGTFDISILRLNKGVFEVLATGGDSALGGDDLDLALANWLVSELGIDPGFSSAEARYLTEQARRIKEGLTDEPVLEVELSIAGVSKKIRITRDIFGELIQHQVAHTIRACRRALKDAGVSTEEVKDVVMVGGSTRVPQVREAVAKFFGKPPHIDIDPDRVVALGAALQADVLVGNKPDSDMLLLDVIPLSLGLETMGGLVEKLVHRNTAIPVAKAQEFTTYQDGQTAMAIHVVQGERELVDDCRSLARFVLRGIPPMAAGAAKIRVTFQVDADGLLSVAARELSTGVESSIQVKPSYGLSDGEIERMLKDSYSHAQEDLVLRSLREQQVEADRLLQSLEQALEQDGQSLLSGEERRALEASMAELRALREGGDHKVIEAGVKALAKESDEFAARRMDAGIQRALQGHSIEEIEEGR</sequence>
<dbReference type="InterPro" id="IPR029047">
    <property type="entry name" value="HSP70_peptide-bd_sf"/>
</dbReference>
<reference evidence="8" key="1">
    <citation type="journal article" date="2019" name="Int. J. Syst. Evol. Microbiol.">
        <title>The Global Catalogue of Microorganisms (GCM) 10K type strain sequencing project: providing services to taxonomists for standard genome sequencing and annotation.</title>
        <authorList>
            <consortium name="The Broad Institute Genomics Platform"/>
            <consortium name="The Broad Institute Genome Sequencing Center for Infectious Disease"/>
            <person name="Wu L."/>
            <person name="Ma J."/>
        </authorList>
    </citation>
    <scope>NUCLEOTIDE SEQUENCE [LARGE SCALE GENOMIC DNA]</scope>
    <source>
        <strain evidence="8">NBRC 111756</strain>
    </source>
</reference>
<comment type="function">
    <text evidence="5">Chaperone involved in the maturation of iron-sulfur cluster-containing proteins. Has a low intrinsic ATPase activity which is markedly stimulated by HscB.</text>
</comment>
<evidence type="ECO:0000256" key="3">
    <source>
        <dbReference type="ARBA" id="ARBA00022840"/>
    </source>
</evidence>
<dbReference type="InterPro" id="IPR042039">
    <property type="entry name" value="HscA_NBD"/>
</dbReference>
<dbReference type="PROSITE" id="PS00329">
    <property type="entry name" value="HSP70_2"/>
    <property type="match status" value="1"/>
</dbReference>